<dbReference type="SUPFAM" id="SSF51126">
    <property type="entry name" value="Pectin lyase-like"/>
    <property type="match status" value="1"/>
</dbReference>
<dbReference type="Pfam" id="PF12951">
    <property type="entry name" value="PATR"/>
    <property type="match status" value="1"/>
</dbReference>
<keyword evidence="1" id="KW-0732">Signal</keyword>
<proteinExistence type="predicted"/>
<evidence type="ECO:0000259" key="2">
    <source>
        <dbReference type="Pfam" id="PF17936"/>
    </source>
</evidence>
<dbReference type="Gene3D" id="3.90.930.1">
    <property type="match status" value="3"/>
</dbReference>
<name>A0ABQ4V0S1_9HYPH</name>
<feature type="domain" description="Bacterial Ig" evidence="2">
    <location>
        <begin position="1896"/>
        <end position="1964"/>
    </location>
</feature>
<dbReference type="InterPro" id="IPR013783">
    <property type="entry name" value="Ig-like_fold"/>
</dbReference>
<protein>
    <recommendedName>
        <fullName evidence="2">Bacterial Ig domain-containing protein</fullName>
    </recommendedName>
</protein>
<reference evidence="3" key="1">
    <citation type="journal article" date="2021" name="Front. Microbiol.">
        <title>Comprehensive Comparative Genomics and Phenotyping of Methylobacterium Species.</title>
        <authorList>
            <person name="Alessa O."/>
            <person name="Ogura Y."/>
            <person name="Fujitani Y."/>
            <person name="Takami H."/>
            <person name="Hayashi T."/>
            <person name="Sahin N."/>
            <person name="Tani A."/>
        </authorList>
    </citation>
    <scope>NUCLEOTIDE SEQUENCE</scope>
    <source>
        <strain evidence="3">DSM 14458</strain>
    </source>
</reference>
<reference evidence="3" key="2">
    <citation type="submission" date="2021-08" db="EMBL/GenBank/DDBJ databases">
        <authorList>
            <person name="Tani A."/>
            <person name="Ola A."/>
            <person name="Ogura Y."/>
            <person name="Katsura K."/>
            <person name="Hayashi T."/>
        </authorList>
    </citation>
    <scope>NUCLEOTIDE SEQUENCE</scope>
    <source>
        <strain evidence="3">DSM 14458</strain>
    </source>
</reference>
<organism evidence="3 4">
    <name type="scientific">Methylorubrum suomiense</name>
    <dbReference type="NCBI Taxonomy" id="144191"/>
    <lineage>
        <taxon>Bacteria</taxon>
        <taxon>Pseudomonadati</taxon>
        <taxon>Pseudomonadota</taxon>
        <taxon>Alphaproteobacteria</taxon>
        <taxon>Hyphomicrobiales</taxon>
        <taxon>Methylobacteriaceae</taxon>
        <taxon>Methylorubrum</taxon>
    </lineage>
</organism>
<dbReference type="Proteomes" id="UP001055093">
    <property type="component" value="Unassembled WGS sequence"/>
</dbReference>
<dbReference type="RefSeq" id="WP_137829824.1">
    <property type="nucleotide sequence ID" value="NZ_BPRE01000021.1"/>
</dbReference>
<dbReference type="NCBIfam" id="TIGR02601">
    <property type="entry name" value="autotrns_rpt"/>
    <property type="match status" value="1"/>
</dbReference>
<evidence type="ECO:0000256" key="1">
    <source>
        <dbReference type="ARBA" id="ARBA00022729"/>
    </source>
</evidence>
<dbReference type="InterPro" id="IPR041498">
    <property type="entry name" value="Big_6"/>
</dbReference>
<evidence type="ECO:0000313" key="4">
    <source>
        <dbReference type="Proteomes" id="UP001055093"/>
    </source>
</evidence>
<dbReference type="EMBL" id="BPRE01000021">
    <property type="protein sequence ID" value="GJE78191.1"/>
    <property type="molecule type" value="Genomic_DNA"/>
</dbReference>
<feature type="domain" description="Bacterial Ig" evidence="2">
    <location>
        <begin position="1972"/>
        <end position="2056"/>
    </location>
</feature>
<dbReference type="InterPro" id="IPR011050">
    <property type="entry name" value="Pectin_lyase_fold/virulence"/>
</dbReference>
<dbReference type="InterPro" id="IPR013425">
    <property type="entry name" value="Autotrns_rpt"/>
</dbReference>
<evidence type="ECO:0000313" key="3">
    <source>
        <dbReference type="EMBL" id="GJE78191.1"/>
    </source>
</evidence>
<gene>
    <name evidence="3" type="ORF">BGCPKDLD_4803</name>
</gene>
<dbReference type="PANTHER" id="PTHR34677">
    <property type="match status" value="1"/>
</dbReference>
<accession>A0ABQ4V0S1</accession>
<keyword evidence="4" id="KW-1185">Reference proteome</keyword>
<feature type="domain" description="Bacterial Ig" evidence="2">
    <location>
        <begin position="862"/>
        <end position="929"/>
    </location>
</feature>
<dbReference type="NCBIfam" id="NF033510">
    <property type="entry name" value="Ca_tandemer"/>
    <property type="match status" value="5"/>
</dbReference>
<dbReference type="PANTHER" id="PTHR34677:SF3">
    <property type="entry name" value="BACTERIAL IG-LIKE DOMAIN-CONTAINING PROTEIN"/>
    <property type="match status" value="1"/>
</dbReference>
<dbReference type="Pfam" id="PF17936">
    <property type="entry name" value="Big_6"/>
    <property type="match status" value="3"/>
</dbReference>
<comment type="caution">
    <text evidence="3">The sequence shown here is derived from an EMBL/GenBank/DDBJ whole genome shotgun (WGS) entry which is preliminary data.</text>
</comment>
<sequence>MATTSITGTQTTAVTLKNGNAGTDDALAVAAGATLKTSATAVLMNLTAARAADGIVITNNGLITSTGDRTLDTTGTVAGSKITLNNNGSITASGATKADVFRVADDIVNGAITVNNTGTIQSTGTTNDSQALRFGKSYSSTIEINNSATGKILTAGADTIRAGNNATITNYGTIAASAASAPTAKQPIHAIDISTAQSATIKNFGTITGALSALGSDVANNSPTGATTPANYTVTNAVGATITGQSAGAIVSSGTATVTNAGTIQGLGLSTLSGGATVSAYDGDGIDTVGLATITNSGTIRGVQSKGIGTSGRKNFSEGLDIGGGSVVNSGTIEGGDFGITVNNVNNGDQTRSGAAALTLTNQAGGNIVGDNGYAIRSENKTATGSLKAALTDDTVINYGTITGNGGVPAGTVYMNGTTTTKDPNTVGPLNGTTYGTADAGNARFILGDGAAIQLGEGNDTLTNYGTITGNSGRAISLEGGDDTLNLFTGQAISGTIDGGVGTDTLNLDAASGQANGTLAKVANFEALTVRGGQWTLLDAESYANGITIASGATLTLGASASLGGAIADAGTLIVQTGGALTLSDAISGAGSLILNGSGTLTLSGANSFTGGLALNAGTLDVAASGAAGTGAITFGSGAQALVIEQAALAQTGGTYDFANHLKGFGLGDTVRLIGVGNETSVAYDGSSGTLTLTGEAGSEAVTLHVEASQPPAGYAYGVTADGAGGAILALDKIATVQDVTANAAKDAVKAGDSFTIGLAFDKAVTVSGTAPVLHLSDGGIATLSQDLSTATKLVFVATVSDGENAAGVRIVGVDNAGSIQDGAHVAVDLGNALSHAAVGPTIDTSAPVLSITSAGGLTNQPEQTVAGTGEAGLTVVVYDGTTELGRTGADSTGHWSLDVTLASNADHVLHAAATDAAGNIGQSGSVTYTLDTVAPTVTVMAFSGLVNAASQTVTGTVDVNGKADSIGTTVTILDGTDVVGTGIVQSDGTWSAGITLSGDRSHALKALNTDLAGNTGYSAPFSVALDTAAPDTAIGAHPAAITNTTDAVFGFTGTDTAGGSGVGDFLVSLDGGAFTSASSGAAAYHGLADGQHTLTVKAVDAAGNVDASPASYTWIVDTAAPDTAITAGPAAVTSGTSAHLTYAGTDEAGGSGVASYRVSVDGGASTTTTATSLDLTGLTDGRHSVQIAAVDAAGNVDATPASVGWTVDTVAPGVAITAKPALQSNVADAHFAFAGSDGAGSGVVSYLTSVDGGAFTTNTAGSLDLAGLAEGRHSFAVEAVDAAGNVTVSAATFAWTVDTTPAALAFTSTGGTVHTGQQVISGTTDLSEAGRTVTIAEGGTVLGTATVSSEGRWATSVLLNGAGTHSLTASETDAAGNLATTATPLSYDLDPTSPTFLKGNLVLSIYGNGDGSGEYDDNAATPIVLQQVTTSGTFVNQIVLPQATIGANSVISGEYGSSSEGTLQLTGDGKALLIAGYGINAYQYNDGGAAVYGDAALAQTTSLTNQTKFVPVSRVIAQIGANGSVDSSTVLFNVFDGNNPRSVASLDGSTYYISGQGIAGDLTQGVFVAQHGATTATSIDHSTDTRTAVIYDGQLYVSRDSKQPKTGSVTGTANISTYNGLPTGETKPIVLSGLDRSVTLTNLQTNTINHAGEKVYLDPENFFFANSKTLYVADGGIAKIGGVGDGGLQKWVMNDATGKWELQYTLSTGLGIVQPGAAAGTTGLIGLTGKVVGDTVQLYATNQTVGDIDQKYLFGITDHLSDTSGAGKSFATLVTAAPGTNIRGVSFAPSTDAPTVAIDNKGGLTNAPTFTLSGTVDLADAGTTVIVKDGAAVLGTALVGLDGKWSTSVTLSGDGLHGLVASDTDGYGQTGSASVSVTLDTVAPTIAVTSAGGLVRTAGQILKGTGEVGTSVTIREGTQVLATVQVASDGTWSTSVALAGEGQHTLIATDTDAAGNVGTAASLLYTLDTVAPNAPSLVLTTPDGGAGLPNPVLTGTAEPGATVFLYDGKVLLGTASADPASGAFAFATLPAMAAGTHRLTAQAQDAAGNLGIASAAQILSVAGDGTVTITQVRADKSKDVYLTNVTGKSYVAEHDTIDSRGVTTDIVRTHADKSLDYTYHLDTTTGMKTVDTYDAAGRLKTDLVTRADGSTDLKTYAGDGRTLVSEVIKFAQGPGQTELSDTFQYSNGILVSETQVHADKSRDVYLTNVTGKSYVAEHDTFNGRGVNTDIVRSHADGSLDYSYHLDTTTGVKTADTYDAAGRLKTDLVTRADGSTDLKTYAGDGRTLVSEAIKFAQGPGQTELSDTFQYSNGILVSETQVHADKSKDVYLMNVTGKSYVAEHDTIDSRGVTTDIVRTHADKSLDYTYHLDTTTGVKTADTYDAAGRLKTDLVTRADGSTDLKTYAGDGRTLVSEAIKFAQGPGQTELSDTFQYSNGTLVKETQVHADKSKDVFDFNVTGKNYVADHYFYTADGKLATTDLTYADGSHAQTASQAGQTLVSHANVTDTLKSFGGDTFVFGQGFGKDVVVGFRAGSSAGHDVLVLDTAQAASFQDMQANHMITASGRDTLITLSSTDTILLKNMAPSALIADDVQFQDHGLFHA</sequence>
<dbReference type="Gene3D" id="2.60.40.10">
    <property type="entry name" value="Immunoglobulins"/>
    <property type="match status" value="9"/>
</dbReference>